<protein>
    <recommendedName>
        <fullName evidence="2">7 transmembrane helices usually fused to an inactive transglutaminase domain-containing protein</fullName>
    </recommendedName>
</protein>
<evidence type="ECO:0000313" key="4">
    <source>
        <dbReference type="Proteomes" id="UP000760819"/>
    </source>
</evidence>
<keyword evidence="1" id="KW-0472">Membrane</keyword>
<gene>
    <name evidence="3" type="ORF">KC640_03785</name>
</gene>
<comment type="caution">
    <text evidence="3">The sequence shown here is derived from an EMBL/GenBank/DDBJ whole genome shotgun (WGS) entry which is preliminary data.</text>
</comment>
<feature type="domain" description="7 transmembrane helices usually fused to an inactive transglutaminase" evidence="2">
    <location>
        <begin position="19"/>
        <end position="220"/>
    </location>
</feature>
<sequence>MQLNSLLTSSGLDSTLIILLLFLPVISTVVAISRHVIGLKSLSLYAPILLAYAFIEIGLDRTTGDVILLDGLKYGTIFFVLVILTTTLLYAPLRRLRLHYYPKVSLIYIAVANILIISLILLSIADGGVAERVSTFSIVLIAAITERIMSAQARKGIKAALISSVETYLQAVVGFLLFSINGLRELLLQEPWLILVLALINLLIGLFTGLRLTEYFRFYSILNDDGESK</sequence>
<evidence type="ECO:0000313" key="3">
    <source>
        <dbReference type="EMBL" id="MCA9379525.1"/>
    </source>
</evidence>
<feature type="transmembrane region" description="Helical" evidence="1">
    <location>
        <begin position="71"/>
        <end position="93"/>
    </location>
</feature>
<feature type="transmembrane region" description="Helical" evidence="1">
    <location>
        <begin position="160"/>
        <end position="180"/>
    </location>
</feature>
<organism evidence="3 4">
    <name type="scientific">Candidatus Dojkabacteria bacterium</name>
    <dbReference type="NCBI Taxonomy" id="2099670"/>
    <lineage>
        <taxon>Bacteria</taxon>
        <taxon>Candidatus Dojkabacteria</taxon>
    </lineage>
</organism>
<dbReference type="EMBL" id="JAGQLI010000220">
    <property type="protein sequence ID" value="MCA9379525.1"/>
    <property type="molecule type" value="Genomic_DNA"/>
</dbReference>
<reference evidence="3" key="2">
    <citation type="journal article" date="2021" name="Microbiome">
        <title>Successional dynamics and alternative stable states in a saline activated sludge microbial community over 9 years.</title>
        <authorList>
            <person name="Wang Y."/>
            <person name="Ye J."/>
            <person name="Ju F."/>
            <person name="Liu L."/>
            <person name="Boyd J.A."/>
            <person name="Deng Y."/>
            <person name="Parks D.H."/>
            <person name="Jiang X."/>
            <person name="Yin X."/>
            <person name="Woodcroft B.J."/>
            <person name="Tyson G.W."/>
            <person name="Hugenholtz P."/>
            <person name="Polz M.F."/>
            <person name="Zhang T."/>
        </authorList>
    </citation>
    <scope>NUCLEOTIDE SEQUENCE</scope>
    <source>
        <strain evidence="3">HKST-UBA12</strain>
    </source>
</reference>
<keyword evidence="1" id="KW-1133">Transmembrane helix</keyword>
<evidence type="ECO:0000259" key="2">
    <source>
        <dbReference type="Pfam" id="PF14402"/>
    </source>
</evidence>
<dbReference type="Proteomes" id="UP000760819">
    <property type="component" value="Unassembled WGS sequence"/>
</dbReference>
<feature type="transmembrane region" description="Helical" evidence="1">
    <location>
        <begin position="42"/>
        <end position="59"/>
    </location>
</feature>
<dbReference type="Pfam" id="PF14402">
    <property type="entry name" value="7TM_transglut"/>
    <property type="match status" value="1"/>
</dbReference>
<name>A0A955I5R0_9BACT</name>
<accession>A0A955I5R0</accession>
<feature type="transmembrane region" description="Helical" evidence="1">
    <location>
        <begin position="105"/>
        <end position="124"/>
    </location>
</feature>
<feature type="transmembrane region" description="Helical" evidence="1">
    <location>
        <begin position="130"/>
        <end position="148"/>
    </location>
</feature>
<proteinExistence type="predicted"/>
<keyword evidence="1" id="KW-0812">Transmembrane</keyword>
<evidence type="ECO:0000256" key="1">
    <source>
        <dbReference type="SAM" id="Phobius"/>
    </source>
</evidence>
<dbReference type="AlphaFoldDB" id="A0A955I5R0"/>
<feature type="transmembrane region" description="Helical" evidence="1">
    <location>
        <begin position="192"/>
        <end position="210"/>
    </location>
</feature>
<feature type="transmembrane region" description="Helical" evidence="1">
    <location>
        <begin position="12"/>
        <end position="30"/>
    </location>
</feature>
<dbReference type="InterPro" id="IPR025840">
    <property type="entry name" value="7TM_transglut"/>
</dbReference>
<reference evidence="3" key="1">
    <citation type="submission" date="2020-04" db="EMBL/GenBank/DDBJ databases">
        <authorList>
            <person name="Zhang T."/>
        </authorList>
    </citation>
    <scope>NUCLEOTIDE SEQUENCE</scope>
    <source>
        <strain evidence="3">HKST-UBA12</strain>
    </source>
</reference>